<name>A0A2R7YST3_9ACTN</name>
<dbReference type="Proteomes" id="UP000244867">
    <property type="component" value="Unassembled WGS sequence"/>
</dbReference>
<evidence type="ECO:0000313" key="3">
    <source>
        <dbReference type="Proteomes" id="UP000244867"/>
    </source>
</evidence>
<comment type="caution">
    <text evidence="2">The sequence shown here is derived from an EMBL/GenBank/DDBJ whole genome shotgun (WGS) entry which is preliminary data.</text>
</comment>
<dbReference type="EMBL" id="PYXZ01000010">
    <property type="protein sequence ID" value="PUA79467.1"/>
    <property type="molecule type" value="Genomic_DNA"/>
</dbReference>
<reference evidence="2 3" key="1">
    <citation type="submission" date="2018-03" db="EMBL/GenBank/DDBJ databases">
        <authorList>
            <person name="Keele B.F."/>
        </authorList>
    </citation>
    <scope>NUCLEOTIDE SEQUENCE [LARGE SCALE GENOMIC DNA]</scope>
    <source>
        <strain evidence="2 3">IB-3</strain>
    </source>
</reference>
<evidence type="ECO:0000313" key="2">
    <source>
        <dbReference type="EMBL" id="PUA79467.1"/>
    </source>
</evidence>
<sequence length="242" mass="25875">MSIETSEIDSTQQAADGLNVAEQAVGRARLVVDEVRATIASALRVLDDAELDSAKARLSERGDFYLGAAGEHLDRLQTRCTDAQHLIHAIYGHLELAAEAVQRVTTMFVNSDTPPLSDSSDLWNLATRISVFDEMVALAKPLSRTATRHLDGACQASRSISRPALLEPVTMERTIAAAGKEFGRADEDVRLLGDVIDRAAASAKDAAGLANEITDNARRRMAGQGRAPVPDCTAPATSRAAR</sequence>
<accession>A0A2R7YST3</accession>
<organism evidence="2 3">
    <name type="scientific">Nocardioides currus</name>
    <dbReference type="NCBI Taxonomy" id="2133958"/>
    <lineage>
        <taxon>Bacteria</taxon>
        <taxon>Bacillati</taxon>
        <taxon>Actinomycetota</taxon>
        <taxon>Actinomycetes</taxon>
        <taxon>Propionibacteriales</taxon>
        <taxon>Nocardioidaceae</taxon>
        <taxon>Nocardioides</taxon>
    </lineage>
</organism>
<dbReference type="OrthoDB" id="3789330at2"/>
<gene>
    <name evidence="2" type="ORF">C7S10_19035</name>
</gene>
<keyword evidence="3" id="KW-1185">Reference proteome</keyword>
<dbReference type="RefSeq" id="WP_108346037.1">
    <property type="nucleotide sequence ID" value="NZ_PYXZ01000010.1"/>
</dbReference>
<protein>
    <submittedName>
        <fullName evidence="2">Uncharacterized protein</fullName>
    </submittedName>
</protein>
<proteinExistence type="predicted"/>
<feature type="region of interest" description="Disordered" evidence="1">
    <location>
        <begin position="220"/>
        <end position="242"/>
    </location>
</feature>
<dbReference type="AlphaFoldDB" id="A0A2R7YST3"/>
<evidence type="ECO:0000256" key="1">
    <source>
        <dbReference type="SAM" id="MobiDB-lite"/>
    </source>
</evidence>